<keyword evidence="3" id="KW-1185">Reference proteome</keyword>
<name>G2PD38_STRV4</name>
<evidence type="ECO:0000313" key="3">
    <source>
        <dbReference type="Proteomes" id="UP000008703"/>
    </source>
</evidence>
<feature type="region of interest" description="Disordered" evidence="1">
    <location>
        <begin position="1"/>
        <end position="72"/>
    </location>
</feature>
<feature type="compositionally biased region" description="Low complexity" evidence="1">
    <location>
        <begin position="25"/>
        <end position="35"/>
    </location>
</feature>
<protein>
    <submittedName>
        <fullName evidence="2">Uncharacterized protein</fullName>
    </submittedName>
</protein>
<feature type="compositionally biased region" description="Low complexity" evidence="1">
    <location>
        <begin position="45"/>
        <end position="55"/>
    </location>
</feature>
<dbReference type="EMBL" id="CP002994">
    <property type="protein sequence ID" value="AEM80697.1"/>
    <property type="molecule type" value="Genomic_DNA"/>
</dbReference>
<dbReference type="Proteomes" id="UP000008703">
    <property type="component" value="Chromosome"/>
</dbReference>
<organism evidence="2 3">
    <name type="scientific">Streptomyces violaceusniger (strain Tu 4113)</name>
    <dbReference type="NCBI Taxonomy" id="653045"/>
    <lineage>
        <taxon>Bacteria</taxon>
        <taxon>Bacillati</taxon>
        <taxon>Actinomycetota</taxon>
        <taxon>Actinomycetes</taxon>
        <taxon>Kitasatosporales</taxon>
        <taxon>Streptomycetaceae</taxon>
        <taxon>Streptomyces</taxon>
        <taxon>Streptomyces violaceusniger group</taxon>
    </lineage>
</organism>
<evidence type="ECO:0000256" key="1">
    <source>
        <dbReference type="SAM" id="MobiDB-lite"/>
    </source>
</evidence>
<dbReference type="RefSeq" id="WP_014054210.1">
    <property type="nucleotide sequence ID" value="NC_015957.1"/>
</dbReference>
<dbReference type="eggNOG" id="ENOG5030YT7">
    <property type="taxonomic scope" value="Bacteria"/>
</dbReference>
<dbReference type="AlphaFoldDB" id="G2PD38"/>
<proteinExistence type="predicted"/>
<feature type="compositionally biased region" description="Acidic residues" evidence="1">
    <location>
        <begin position="56"/>
        <end position="72"/>
    </location>
</feature>
<dbReference type="KEGG" id="svl:Strvi_0926"/>
<reference evidence="2" key="1">
    <citation type="submission" date="2011-08" db="EMBL/GenBank/DDBJ databases">
        <title>Complete sequence of chromosome of Streptomyces violaceusniger Tu 4113.</title>
        <authorList>
            <consortium name="US DOE Joint Genome Institute"/>
            <person name="Lucas S."/>
            <person name="Han J."/>
            <person name="Lapidus A."/>
            <person name="Cheng J.-F."/>
            <person name="Goodwin L."/>
            <person name="Pitluck S."/>
            <person name="Peters L."/>
            <person name="Ivanova N."/>
            <person name="Daligault H."/>
            <person name="Detter J.C."/>
            <person name="Han C."/>
            <person name="Tapia R."/>
            <person name="Land M."/>
            <person name="Hauser L."/>
            <person name="Kyrpides N."/>
            <person name="Ivanova N."/>
            <person name="Pagani I."/>
            <person name="Hagen A."/>
            <person name="Katz L."/>
            <person name="Fiedler H.-P."/>
            <person name="Keasling J."/>
            <person name="Fortman J."/>
            <person name="Woyke T."/>
        </authorList>
    </citation>
    <scope>NUCLEOTIDE SEQUENCE [LARGE SCALE GENOMIC DNA]</scope>
    <source>
        <strain evidence="2">Tu 4113</strain>
    </source>
</reference>
<gene>
    <name evidence="2" type="ORF">Strvi_0926</name>
</gene>
<evidence type="ECO:0000313" key="2">
    <source>
        <dbReference type="EMBL" id="AEM80697.1"/>
    </source>
</evidence>
<sequence length="72" mass="7227">MSAHDPVAGTGAREDRSPSMSELLAACAAASAVSTPPRPAEEETPASAQTPASAESESESEPAADDEERDAA</sequence>
<accession>G2PD38</accession>
<dbReference type="HOGENOM" id="CLU_2829504_0_0_11"/>